<feature type="chain" id="PRO_5005830953" evidence="2">
    <location>
        <begin position="25"/>
        <end position="522"/>
    </location>
</feature>
<dbReference type="EMBL" id="KQ435771">
    <property type="protein sequence ID" value="KOX75160.1"/>
    <property type="molecule type" value="Genomic_DNA"/>
</dbReference>
<organism evidence="3 4">
    <name type="scientific">Melipona quadrifasciata</name>
    <dbReference type="NCBI Taxonomy" id="166423"/>
    <lineage>
        <taxon>Eukaryota</taxon>
        <taxon>Metazoa</taxon>
        <taxon>Ecdysozoa</taxon>
        <taxon>Arthropoda</taxon>
        <taxon>Hexapoda</taxon>
        <taxon>Insecta</taxon>
        <taxon>Pterygota</taxon>
        <taxon>Neoptera</taxon>
        <taxon>Endopterygota</taxon>
        <taxon>Hymenoptera</taxon>
        <taxon>Apocrita</taxon>
        <taxon>Aculeata</taxon>
        <taxon>Apoidea</taxon>
        <taxon>Anthophila</taxon>
        <taxon>Apidae</taxon>
        <taxon>Melipona</taxon>
    </lineage>
</organism>
<evidence type="ECO:0000256" key="2">
    <source>
        <dbReference type="SAM" id="SignalP"/>
    </source>
</evidence>
<name>A0A0M9A113_9HYME</name>
<gene>
    <name evidence="3" type="ORF">WN51_14307</name>
</gene>
<protein>
    <submittedName>
        <fullName evidence="3">Uncharacterized protein</fullName>
    </submittedName>
</protein>
<proteinExistence type="predicted"/>
<feature type="compositionally biased region" description="Polar residues" evidence="1">
    <location>
        <begin position="251"/>
        <end position="262"/>
    </location>
</feature>
<feature type="compositionally biased region" description="Basic and acidic residues" evidence="1">
    <location>
        <begin position="123"/>
        <end position="142"/>
    </location>
</feature>
<evidence type="ECO:0000256" key="1">
    <source>
        <dbReference type="SAM" id="MobiDB-lite"/>
    </source>
</evidence>
<accession>A0A0M9A113</accession>
<feature type="region of interest" description="Disordered" evidence="1">
    <location>
        <begin position="120"/>
        <end position="167"/>
    </location>
</feature>
<feature type="region of interest" description="Disordered" evidence="1">
    <location>
        <begin position="190"/>
        <end position="209"/>
    </location>
</feature>
<keyword evidence="2" id="KW-0732">Signal</keyword>
<feature type="compositionally biased region" description="Basic and acidic residues" evidence="1">
    <location>
        <begin position="192"/>
        <end position="209"/>
    </location>
</feature>
<evidence type="ECO:0000313" key="3">
    <source>
        <dbReference type="EMBL" id="KOX75160.1"/>
    </source>
</evidence>
<sequence length="522" mass="58451">MSPTVASILMLSLLLVLPLPAAEAGEITDLFALVRNTLKYWRRVYQTYEEEVTLGYCWAEYLLRRGHDVRNASEFVDPTPLENDSFGKEQWNQWIFAVQGHGARAKRSYPRVSQTCGINEFSSEEKDDTKPVRKTTLLDRKNLQRQRRPRNSSFQSAGEFPSDRHGCNFAKEGGISENIVDFRRNSNPIEANESRAKRELNRETSTDQVREYDPAKYERFLRNLARRGERSSEIPSPTNIGEISKIAPDASASSTRPSGSNKTKFKLNELCSSHGSRNPAVDETGDAFPRDTQDDYSPLASKRLVETPGLGSSNVEKLSNSWKGIPGELREVKVSSSGQRIGESRSMSCRQTVWPPIVADVERLSSSSKGFVNTRADARRKLLFFGSRFRVGRTTSRNSRSIKHEPVVEGVSKFRASSSHVLQKSPLSTDNNGRTRKGANNSKQSSLFVGDHGSRSTAVEARELAAAHQVLFHFQRVITGFLTTLGFFVNVGRQLMDYVDSNSALACTKDYILGKAVHWIDS</sequence>
<evidence type="ECO:0000313" key="4">
    <source>
        <dbReference type="Proteomes" id="UP000053105"/>
    </source>
</evidence>
<dbReference type="OrthoDB" id="7615636at2759"/>
<feature type="compositionally biased region" description="Polar residues" evidence="1">
    <location>
        <begin position="415"/>
        <end position="447"/>
    </location>
</feature>
<dbReference type="AlphaFoldDB" id="A0A0M9A113"/>
<reference evidence="3 4" key="1">
    <citation type="submission" date="2015-07" db="EMBL/GenBank/DDBJ databases">
        <title>The genome of Melipona quadrifasciata.</title>
        <authorList>
            <person name="Pan H."/>
            <person name="Kapheim K."/>
        </authorList>
    </citation>
    <scope>NUCLEOTIDE SEQUENCE [LARGE SCALE GENOMIC DNA]</scope>
    <source>
        <strain evidence="3">0111107301</strain>
        <tissue evidence="3">Whole body</tissue>
    </source>
</reference>
<keyword evidence="4" id="KW-1185">Reference proteome</keyword>
<feature type="region of interest" description="Disordered" evidence="1">
    <location>
        <begin position="227"/>
        <end position="295"/>
    </location>
</feature>
<feature type="region of interest" description="Disordered" evidence="1">
    <location>
        <begin position="414"/>
        <end position="451"/>
    </location>
</feature>
<feature type="signal peptide" evidence="2">
    <location>
        <begin position="1"/>
        <end position="24"/>
    </location>
</feature>
<dbReference type="Proteomes" id="UP000053105">
    <property type="component" value="Unassembled WGS sequence"/>
</dbReference>